<gene>
    <name evidence="2" type="ORF">EAG_07670</name>
</gene>
<accession>E2ADB7</accession>
<feature type="transmembrane region" description="Helical" evidence="1">
    <location>
        <begin position="49"/>
        <end position="71"/>
    </location>
</feature>
<dbReference type="Proteomes" id="UP000000311">
    <property type="component" value="Unassembled WGS sequence"/>
</dbReference>
<dbReference type="InParanoid" id="E2ADB7"/>
<protein>
    <submittedName>
        <fullName evidence="2">Uncharacterized protein</fullName>
    </submittedName>
</protein>
<proteinExistence type="predicted"/>
<dbReference type="OMA" id="KQQHLEM"/>
<keyword evidence="3" id="KW-1185">Reference proteome</keyword>
<reference evidence="2 3" key="1">
    <citation type="journal article" date="2010" name="Science">
        <title>Genomic comparison of the ants Camponotus floridanus and Harpegnathos saltator.</title>
        <authorList>
            <person name="Bonasio R."/>
            <person name="Zhang G."/>
            <person name="Ye C."/>
            <person name="Mutti N.S."/>
            <person name="Fang X."/>
            <person name="Qin N."/>
            <person name="Donahue G."/>
            <person name="Yang P."/>
            <person name="Li Q."/>
            <person name="Li C."/>
            <person name="Zhang P."/>
            <person name="Huang Z."/>
            <person name="Berger S.L."/>
            <person name="Reinberg D."/>
            <person name="Wang J."/>
            <person name="Liebig J."/>
        </authorList>
    </citation>
    <scope>NUCLEOTIDE SEQUENCE [LARGE SCALE GENOMIC DNA]</scope>
    <source>
        <strain evidence="3">C129</strain>
    </source>
</reference>
<name>E2ADB7_CAMFO</name>
<dbReference type="AlphaFoldDB" id="E2ADB7"/>
<sequence length="187" mass="20310">MVVRNTMTMMAVVQLDSGGGVGVGVIVTVVCSTESLDADRLPMRSRVTASLSGSALLAVSAAAALIIPAAAPRFPVLDVVETATTPPADPSALLPAHCTAPPRPTVTDSHFCLPLFFFLRLKKQQHLEMKQTLIGLRVVPLWQRLSLSQHTEHAWTRVYPYNTEACININCNVSSVMLQKYCRDIIL</sequence>
<evidence type="ECO:0000313" key="3">
    <source>
        <dbReference type="Proteomes" id="UP000000311"/>
    </source>
</evidence>
<organism evidence="3">
    <name type="scientific">Camponotus floridanus</name>
    <name type="common">Florida carpenter ant</name>
    <dbReference type="NCBI Taxonomy" id="104421"/>
    <lineage>
        <taxon>Eukaryota</taxon>
        <taxon>Metazoa</taxon>
        <taxon>Ecdysozoa</taxon>
        <taxon>Arthropoda</taxon>
        <taxon>Hexapoda</taxon>
        <taxon>Insecta</taxon>
        <taxon>Pterygota</taxon>
        <taxon>Neoptera</taxon>
        <taxon>Endopterygota</taxon>
        <taxon>Hymenoptera</taxon>
        <taxon>Apocrita</taxon>
        <taxon>Aculeata</taxon>
        <taxon>Formicoidea</taxon>
        <taxon>Formicidae</taxon>
        <taxon>Formicinae</taxon>
        <taxon>Camponotus</taxon>
    </lineage>
</organism>
<evidence type="ECO:0000256" key="1">
    <source>
        <dbReference type="SAM" id="Phobius"/>
    </source>
</evidence>
<keyword evidence="1" id="KW-0812">Transmembrane</keyword>
<keyword evidence="1" id="KW-1133">Transmembrane helix</keyword>
<evidence type="ECO:0000313" key="2">
    <source>
        <dbReference type="EMBL" id="EFN68571.1"/>
    </source>
</evidence>
<dbReference type="EMBL" id="GL438745">
    <property type="protein sequence ID" value="EFN68571.1"/>
    <property type="molecule type" value="Genomic_DNA"/>
</dbReference>
<keyword evidence="1" id="KW-0472">Membrane</keyword>